<dbReference type="RefSeq" id="WP_162390126.1">
    <property type="nucleotide sequence ID" value="NZ_CP045997.1"/>
</dbReference>
<keyword evidence="2" id="KW-0489">Methyltransferase</keyword>
<dbReference type="Proteomes" id="UP000464577">
    <property type="component" value="Chromosome"/>
</dbReference>
<reference evidence="2 3" key="1">
    <citation type="submission" date="2019-11" db="EMBL/GenBank/DDBJ databases">
        <title>Spirosoma endbachense sp. nov., isolated from a natural salt meadow.</title>
        <authorList>
            <person name="Rojas J."/>
            <person name="Ambika Manirajan B."/>
            <person name="Ratering S."/>
            <person name="Suarez C."/>
            <person name="Geissler-Plaum R."/>
            <person name="Schnell S."/>
        </authorList>
    </citation>
    <scope>NUCLEOTIDE SEQUENCE [LARGE SCALE GENOMIC DNA]</scope>
    <source>
        <strain evidence="2 3">I-24</strain>
    </source>
</reference>
<sequence length="196" mass="23028">MSYQTHSFYNRFAVFYPLVDFFLRPQKARLFHEINRLPDGNLLDIGVGNGAQLHLYEKHHITGIDTSSGMLQIASQRNHNHILLMQMNGEALLFGDRQFDYVVLSHVIAVVDNPERLLEEAFRVLKPNGRLLILNHFTPDNWLKYVDRAFGIISKMVHFKSVFRMHEIPTINRFQLLKEVRFAPLSYFKLLVYQKK</sequence>
<feature type="domain" description="Methyltransferase type 11" evidence="1">
    <location>
        <begin position="43"/>
        <end position="133"/>
    </location>
</feature>
<dbReference type="SUPFAM" id="SSF53335">
    <property type="entry name" value="S-adenosyl-L-methionine-dependent methyltransferases"/>
    <property type="match status" value="1"/>
</dbReference>
<dbReference type="GO" id="GO:0032259">
    <property type="term" value="P:methylation"/>
    <property type="evidence" value="ECO:0007669"/>
    <property type="project" value="UniProtKB-KW"/>
</dbReference>
<name>A0A6P1W2T8_9BACT</name>
<keyword evidence="2" id="KW-0808">Transferase</keyword>
<keyword evidence="3" id="KW-1185">Reference proteome</keyword>
<dbReference type="InterPro" id="IPR013216">
    <property type="entry name" value="Methyltransf_11"/>
</dbReference>
<dbReference type="InterPro" id="IPR029063">
    <property type="entry name" value="SAM-dependent_MTases_sf"/>
</dbReference>
<dbReference type="EMBL" id="CP045997">
    <property type="protein sequence ID" value="QHV99733.1"/>
    <property type="molecule type" value="Genomic_DNA"/>
</dbReference>
<dbReference type="InterPro" id="IPR052356">
    <property type="entry name" value="Thiol_S-MT"/>
</dbReference>
<protein>
    <submittedName>
        <fullName evidence="2">Methyltransferase domain-containing protein</fullName>
    </submittedName>
</protein>
<dbReference type="Pfam" id="PF08241">
    <property type="entry name" value="Methyltransf_11"/>
    <property type="match status" value="1"/>
</dbReference>
<accession>A0A6P1W2T8</accession>
<evidence type="ECO:0000313" key="3">
    <source>
        <dbReference type="Proteomes" id="UP000464577"/>
    </source>
</evidence>
<dbReference type="CDD" id="cd02440">
    <property type="entry name" value="AdoMet_MTases"/>
    <property type="match status" value="1"/>
</dbReference>
<dbReference type="KEGG" id="senf:GJR95_34075"/>
<dbReference type="PANTHER" id="PTHR45036">
    <property type="entry name" value="METHYLTRANSFERASE LIKE 7B"/>
    <property type="match status" value="1"/>
</dbReference>
<dbReference type="GO" id="GO:0008757">
    <property type="term" value="F:S-adenosylmethionine-dependent methyltransferase activity"/>
    <property type="evidence" value="ECO:0007669"/>
    <property type="project" value="InterPro"/>
</dbReference>
<dbReference type="PANTHER" id="PTHR45036:SF1">
    <property type="entry name" value="METHYLTRANSFERASE LIKE 7A"/>
    <property type="match status" value="1"/>
</dbReference>
<organism evidence="2 3">
    <name type="scientific">Spirosoma endbachense</name>
    <dbReference type="NCBI Taxonomy" id="2666025"/>
    <lineage>
        <taxon>Bacteria</taxon>
        <taxon>Pseudomonadati</taxon>
        <taxon>Bacteroidota</taxon>
        <taxon>Cytophagia</taxon>
        <taxon>Cytophagales</taxon>
        <taxon>Cytophagaceae</taxon>
        <taxon>Spirosoma</taxon>
    </lineage>
</organism>
<evidence type="ECO:0000313" key="2">
    <source>
        <dbReference type="EMBL" id="QHV99733.1"/>
    </source>
</evidence>
<dbReference type="AlphaFoldDB" id="A0A6P1W2T8"/>
<evidence type="ECO:0000259" key="1">
    <source>
        <dbReference type="Pfam" id="PF08241"/>
    </source>
</evidence>
<dbReference type="Gene3D" id="3.40.50.150">
    <property type="entry name" value="Vaccinia Virus protein VP39"/>
    <property type="match status" value="1"/>
</dbReference>
<proteinExistence type="predicted"/>
<gene>
    <name evidence="2" type="ORF">GJR95_34075</name>
</gene>